<evidence type="ECO:0000313" key="1">
    <source>
        <dbReference type="EMBL" id="CAH0381311.1"/>
    </source>
</evidence>
<dbReference type="EMBL" id="OU963862">
    <property type="protein sequence ID" value="CAH0381311.1"/>
    <property type="molecule type" value="Genomic_DNA"/>
</dbReference>
<dbReference type="AlphaFoldDB" id="A0A9N9ZZR0"/>
<dbReference type="PANTHER" id="PTHR35450">
    <property type="entry name" value="REVERSE TRANSCRIPTASE DOMAIN-CONTAINING PROTEIN"/>
    <property type="match status" value="1"/>
</dbReference>
<organism evidence="1 2">
    <name type="scientific">Bemisia tabaci</name>
    <name type="common">Sweetpotato whitefly</name>
    <name type="synonym">Aleurodes tabaci</name>
    <dbReference type="NCBI Taxonomy" id="7038"/>
    <lineage>
        <taxon>Eukaryota</taxon>
        <taxon>Metazoa</taxon>
        <taxon>Ecdysozoa</taxon>
        <taxon>Arthropoda</taxon>
        <taxon>Hexapoda</taxon>
        <taxon>Insecta</taxon>
        <taxon>Pterygota</taxon>
        <taxon>Neoptera</taxon>
        <taxon>Paraneoptera</taxon>
        <taxon>Hemiptera</taxon>
        <taxon>Sternorrhyncha</taxon>
        <taxon>Aleyrodoidea</taxon>
        <taxon>Aleyrodidae</taxon>
        <taxon>Aleyrodinae</taxon>
        <taxon>Bemisia</taxon>
    </lineage>
</organism>
<sequence>MAKIIHLALANDRQLCDTAEPYYKYCPATVLENQRFRLYWDNPILTDKTIMANRPDVILIDKQARVVQLLDFSIPNGHNLLSKYEEKISKYMPLSVEIKRIWAMDIVYIRPIIMSVTGVVPESLIKHLKELKLPDHLLHTMQKSVILSTCNIVRSFRNME</sequence>
<evidence type="ECO:0000313" key="2">
    <source>
        <dbReference type="Proteomes" id="UP001152759"/>
    </source>
</evidence>
<accession>A0A9N9ZZR0</accession>
<proteinExistence type="predicted"/>
<protein>
    <submittedName>
        <fullName evidence="1">Uncharacterized protein</fullName>
    </submittedName>
</protein>
<reference evidence="1" key="1">
    <citation type="submission" date="2021-12" db="EMBL/GenBank/DDBJ databases">
        <authorList>
            <person name="King R."/>
        </authorList>
    </citation>
    <scope>NUCLEOTIDE SEQUENCE</scope>
</reference>
<gene>
    <name evidence="1" type="ORF">BEMITA_LOCUS975</name>
</gene>
<dbReference type="PANTHER" id="PTHR35450:SF2">
    <property type="entry name" value="REVERSE TRANSCRIPTASE DOMAIN-CONTAINING PROTEIN"/>
    <property type="match status" value="1"/>
</dbReference>
<dbReference type="Proteomes" id="UP001152759">
    <property type="component" value="Chromosome 1"/>
</dbReference>
<keyword evidence="2" id="KW-1185">Reference proteome</keyword>
<name>A0A9N9ZZR0_BEMTA</name>